<feature type="coiled-coil region" evidence="2">
    <location>
        <begin position="341"/>
        <end position="378"/>
    </location>
</feature>
<dbReference type="PANTHER" id="PTHR16127">
    <property type="entry name" value="TAXILIN"/>
    <property type="match status" value="1"/>
</dbReference>
<protein>
    <recommendedName>
        <fullName evidence="5">Alpha-taxilin</fullName>
    </recommendedName>
</protein>
<feature type="region of interest" description="Disordered" evidence="3">
    <location>
        <begin position="40"/>
        <end position="66"/>
    </location>
</feature>
<evidence type="ECO:0000256" key="2">
    <source>
        <dbReference type="SAM" id="Coils"/>
    </source>
</evidence>
<comment type="similarity">
    <text evidence="1">Belongs to the taxilin family.</text>
</comment>
<feature type="region of interest" description="Disordered" evidence="3">
    <location>
        <begin position="895"/>
        <end position="936"/>
    </location>
</feature>
<dbReference type="Pfam" id="PF09728">
    <property type="entry name" value="Taxilin"/>
    <property type="match status" value="1"/>
</dbReference>
<dbReference type="AlphaFoldDB" id="A0A7R9PPR1"/>
<feature type="coiled-coil region" evidence="2">
    <location>
        <begin position="239"/>
        <end position="280"/>
    </location>
</feature>
<evidence type="ECO:0000256" key="1">
    <source>
        <dbReference type="ARBA" id="ARBA00009550"/>
    </source>
</evidence>
<proteinExistence type="inferred from homology"/>
<keyword evidence="2" id="KW-0175">Coiled coil</keyword>
<feature type="region of interest" description="Disordered" evidence="3">
    <location>
        <begin position="474"/>
        <end position="575"/>
    </location>
</feature>
<accession>A0A7R9PPR1</accession>
<evidence type="ECO:0000313" key="4">
    <source>
        <dbReference type="EMBL" id="CAD7603522.1"/>
    </source>
</evidence>
<feature type="region of interest" description="Disordered" evidence="3">
    <location>
        <begin position="673"/>
        <end position="699"/>
    </location>
</feature>
<sequence length="1051" mass="114474">METLDQNNAPVNIEPVASSAQEIQESVVSAPTWPLTLSLQAKSPAEVSARKSTRDEKSRKKDDKSVEQVLRALNSLETTEEKLAAMCKKYTDIVDENRKMQVSIKQTEKRLSLVYREKEQLQTEHSKAVLTRSRLESLCRELQRQNKAVKDESLLKIREEEEKRKEVSGKFQTTLAEITTLMQQNNEKNTKLREDNLEMTKKFKSVCEQYELREQQVEKISRQMQLEAQLADAKLAQAKMEMAADKETLLREKKQLLTELKDYQNRCQDLQATEINLRSQITLYTDKYDEFQNALSRSNEVFGGFKGEMDKMSKKICKLEKETSSWKQRWEKSHQALLEMAADKQQRDEELKRATRQLEQLQKLCRTLQSERTALILQLKALGNNAVGLREEDATVSAPGLSEELQKTCEKLTETLGQLHSASTNCCKTEDCAAKKLAHTKSLAQKTKPRVEVAKPPVAAAKLPVKAAKPLAEAAKPPAEAAKPPVEAAKPPAEAAKPPVEAAKPPAESAKPPAESAKPPVEAAKPPVEAAKPPAESAKPPVEAAKPPAEAAKPPAESAKPPAESAKPPAEAAKLPIEAAKSPVEADKPSFEAIKPPVETVIPLAEVAKSPAKAVKPTSKVVKPPVEMAKPLAEMTNLPVEVAKSLTEVAKPPAEKSQAKAVKPLTEVAKPLAEVAKPPAEKSPAKAVKPPSKAVKPPVEMAKPQAEVVKPLATTTNLMVEAAKPLAEMTNLMIEVTKPLAEITNSSTETTRALIEENILSNETDALLAEAMEILAKAADPQQPSDLGPRPQCGTSIKQNIADSSESLDVTSVDTTSLNLLETSLNNPLVSPLHESLHNVTSVEEITSRASEDSTAVPDTLLPLLAAADKHEPINKINVPQSTVDSRFQDVYEVTGSESDNNEPNPVAVSLSDSEVKEKLTSPEPNGGKAVSIREEKVPEVSTCGKGSKSEVKPIANGHITAVPVTSVAPNKPVAHDKKVKLSEWTGASLLSVPGSGQREQQMGQCVQCVGQRVQQVGRCTRERISESSVCTAWSAQCTVRGDKWQLIWTT</sequence>
<feature type="compositionally biased region" description="Polar residues" evidence="3">
    <location>
        <begin position="1"/>
        <end position="10"/>
    </location>
</feature>
<dbReference type="InterPro" id="IPR026183">
    <property type="entry name" value="Taxilin_fam"/>
</dbReference>
<dbReference type="PANTHER" id="PTHR16127:SF13">
    <property type="entry name" value="GH01188P"/>
    <property type="match status" value="1"/>
</dbReference>
<name>A0A7R9PPR1_TIMGE</name>
<evidence type="ECO:0008006" key="5">
    <source>
        <dbReference type="Google" id="ProtNLM"/>
    </source>
</evidence>
<feature type="region of interest" description="Disordered" evidence="3">
    <location>
        <begin position="1"/>
        <end position="21"/>
    </location>
</feature>
<dbReference type="GO" id="GO:0019905">
    <property type="term" value="F:syntaxin binding"/>
    <property type="evidence" value="ECO:0007669"/>
    <property type="project" value="InterPro"/>
</dbReference>
<dbReference type="EMBL" id="OE843599">
    <property type="protein sequence ID" value="CAD7603522.1"/>
    <property type="molecule type" value="Genomic_DNA"/>
</dbReference>
<feature type="compositionally biased region" description="Basic and acidic residues" evidence="3">
    <location>
        <begin position="48"/>
        <end position="66"/>
    </location>
</feature>
<organism evidence="4">
    <name type="scientific">Timema genevievae</name>
    <name type="common">Walking stick</name>
    <dbReference type="NCBI Taxonomy" id="629358"/>
    <lineage>
        <taxon>Eukaryota</taxon>
        <taxon>Metazoa</taxon>
        <taxon>Ecdysozoa</taxon>
        <taxon>Arthropoda</taxon>
        <taxon>Hexapoda</taxon>
        <taxon>Insecta</taxon>
        <taxon>Pterygota</taxon>
        <taxon>Neoptera</taxon>
        <taxon>Polyneoptera</taxon>
        <taxon>Phasmatodea</taxon>
        <taxon>Timematodea</taxon>
        <taxon>Timematoidea</taxon>
        <taxon>Timematidae</taxon>
        <taxon>Timema</taxon>
    </lineage>
</organism>
<gene>
    <name evidence="4" type="ORF">TGEB3V08_LOCUS8807</name>
</gene>
<feature type="coiled-coil region" evidence="2">
    <location>
        <begin position="104"/>
        <end position="152"/>
    </location>
</feature>
<feature type="compositionally biased region" description="Low complexity" evidence="3">
    <location>
        <begin position="685"/>
        <end position="699"/>
    </location>
</feature>
<evidence type="ECO:0000256" key="3">
    <source>
        <dbReference type="SAM" id="MobiDB-lite"/>
    </source>
</evidence>
<reference evidence="4" key="1">
    <citation type="submission" date="2020-11" db="EMBL/GenBank/DDBJ databases">
        <authorList>
            <person name="Tran Van P."/>
        </authorList>
    </citation>
    <scope>NUCLEOTIDE SEQUENCE</scope>
</reference>